<feature type="region of interest" description="Disordered" evidence="1">
    <location>
        <begin position="142"/>
        <end position="169"/>
    </location>
</feature>
<sequence length="175" mass="19618">MIHIFTVVTGNTLNSHKTFLEHLAAKTQLTEVKGVEECDVIVAFCPISSRPGTDIEAALLQIPDDKPSVLVVLHHTCDPNHILTESSRYVSRSDVLTVDCLFHDTEGLLKCQINEEAMGNTLRCISQHSKVLYPHWQSQEPPNFQEFPEQGSSKVIPEDTSSNSRQSTRRHCILL</sequence>
<comment type="caution">
    <text evidence="2">The sequence shown here is derived from an EMBL/GenBank/DDBJ whole genome shotgun (WGS) entry which is preliminary data.</text>
</comment>
<dbReference type="EMBL" id="JAERUA010000007">
    <property type="protein sequence ID" value="KAI1897556.1"/>
    <property type="molecule type" value="Genomic_DNA"/>
</dbReference>
<dbReference type="AlphaFoldDB" id="A0A8T3DNI6"/>
<protein>
    <submittedName>
        <fullName evidence="2">Uncharacterized protein</fullName>
    </submittedName>
</protein>
<organism evidence="2 3">
    <name type="scientific">Albula goreensis</name>
    <dbReference type="NCBI Taxonomy" id="1534307"/>
    <lineage>
        <taxon>Eukaryota</taxon>
        <taxon>Metazoa</taxon>
        <taxon>Chordata</taxon>
        <taxon>Craniata</taxon>
        <taxon>Vertebrata</taxon>
        <taxon>Euteleostomi</taxon>
        <taxon>Actinopterygii</taxon>
        <taxon>Neopterygii</taxon>
        <taxon>Teleostei</taxon>
        <taxon>Albuliformes</taxon>
        <taxon>Albulidae</taxon>
        <taxon>Albula</taxon>
    </lineage>
</organism>
<evidence type="ECO:0000313" key="2">
    <source>
        <dbReference type="EMBL" id="KAI1897556.1"/>
    </source>
</evidence>
<dbReference type="PANTHER" id="PTHR34488">
    <property type="entry name" value="SI:CH211-245H14.1-RELATED"/>
    <property type="match status" value="1"/>
</dbReference>
<evidence type="ECO:0000256" key="1">
    <source>
        <dbReference type="SAM" id="MobiDB-lite"/>
    </source>
</evidence>
<dbReference type="Proteomes" id="UP000829720">
    <property type="component" value="Unassembled WGS sequence"/>
</dbReference>
<name>A0A8T3DNI6_9TELE</name>
<evidence type="ECO:0000313" key="3">
    <source>
        <dbReference type="Proteomes" id="UP000829720"/>
    </source>
</evidence>
<reference evidence="2" key="1">
    <citation type="submission" date="2021-01" db="EMBL/GenBank/DDBJ databases">
        <authorList>
            <person name="Zahm M."/>
            <person name="Roques C."/>
            <person name="Cabau C."/>
            <person name="Klopp C."/>
            <person name="Donnadieu C."/>
            <person name="Jouanno E."/>
            <person name="Lampietro C."/>
            <person name="Louis A."/>
            <person name="Herpin A."/>
            <person name="Echchiki A."/>
            <person name="Berthelot C."/>
            <person name="Parey E."/>
            <person name="Roest-Crollius H."/>
            <person name="Braasch I."/>
            <person name="Postlethwait J."/>
            <person name="Bobe J."/>
            <person name="Montfort J."/>
            <person name="Bouchez O."/>
            <person name="Begum T."/>
            <person name="Mejri S."/>
            <person name="Adams A."/>
            <person name="Chen W.-J."/>
            <person name="Guiguen Y."/>
        </authorList>
    </citation>
    <scope>NUCLEOTIDE SEQUENCE</scope>
    <source>
        <tissue evidence="2">Blood</tissue>
    </source>
</reference>
<dbReference type="PANTHER" id="PTHR34488:SF1">
    <property type="entry name" value="SI:CH211-245H14.1-RELATED"/>
    <property type="match status" value="1"/>
</dbReference>
<gene>
    <name evidence="2" type="ORF">AGOR_G00084480</name>
</gene>
<keyword evidence="3" id="KW-1185">Reference proteome</keyword>
<dbReference type="OrthoDB" id="8446971at2759"/>
<proteinExistence type="predicted"/>
<accession>A0A8T3DNI6</accession>